<dbReference type="Proteomes" id="UP000324091">
    <property type="component" value="Chromosome 20"/>
</dbReference>
<evidence type="ECO:0000256" key="20">
    <source>
        <dbReference type="SAM" id="MobiDB-lite"/>
    </source>
</evidence>
<proteinExistence type="inferred from homology"/>
<keyword evidence="19" id="KW-1208">Phospholipid metabolism</keyword>
<reference evidence="23 24" key="1">
    <citation type="submission" date="2019-04" db="EMBL/GenBank/DDBJ databases">
        <title>Chromosome genome assembly for Takifugu flavidus.</title>
        <authorList>
            <person name="Xiao S."/>
        </authorList>
    </citation>
    <scope>NUCLEOTIDE SEQUENCE [LARGE SCALE GENOMIC DNA]</scope>
    <source>
        <strain evidence="23">HTHZ2018</strain>
        <tissue evidence="23">Muscle</tissue>
    </source>
</reference>
<evidence type="ECO:0000256" key="13">
    <source>
        <dbReference type="ARBA" id="ARBA00048293"/>
    </source>
</evidence>
<dbReference type="EC" id="2.3.1.51" evidence="19"/>
<comment type="caution">
    <text evidence="23">The sequence shown here is derived from an EMBL/GenBank/DDBJ whole genome shotgun (WGS) entry which is preliminary data.</text>
</comment>
<evidence type="ECO:0000313" key="24">
    <source>
        <dbReference type="Proteomes" id="UP000324091"/>
    </source>
</evidence>
<evidence type="ECO:0000256" key="21">
    <source>
        <dbReference type="SAM" id="Phobius"/>
    </source>
</evidence>
<keyword evidence="21" id="KW-0812">Transmembrane</keyword>
<feature type="domain" description="Phospholipid/glycerol acyltransferase" evidence="22">
    <location>
        <begin position="90"/>
        <end position="259"/>
    </location>
</feature>
<evidence type="ECO:0000256" key="8">
    <source>
        <dbReference type="ARBA" id="ARBA00022679"/>
    </source>
</evidence>
<dbReference type="GO" id="GO:0003841">
    <property type="term" value="F:1-acylglycerol-3-phosphate O-acyltransferase activity"/>
    <property type="evidence" value="ECO:0007669"/>
    <property type="project" value="UniProtKB-UniRule"/>
</dbReference>
<dbReference type="GO" id="GO:0016020">
    <property type="term" value="C:membrane"/>
    <property type="evidence" value="ECO:0007669"/>
    <property type="project" value="InterPro"/>
</dbReference>
<keyword evidence="21" id="KW-1133">Transmembrane helix</keyword>
<dbReference type="PANTHER" id="PTHR10434:SF11">
    <property type="entry name" value="1-ACYL-SN-GLYCEROL-3-PHOSPHATE ACYLTRANSFERASE"/>
    <property type="match status" value="1"/>
</dbReference>
<comment type="catalytic activity">
    <reaction evidence="10">
        <text>1-hexadecanoyl-sn-glycero-3-phosphate + (9Z)-octadecenoyl-CoA = 1-hexadecanoyl-2-(9Z-octadecenoyl)-sn-glycero-3-phosphate + CoA</text>
        <dbReference type="Rhea" id="RHEA:33187"/>
        <dbReference type="ChEBI" id="CHEBI:57287"/>
        <dbReference type="ChEBI" id="CHEBI:57387"/>
        <dbReference type="ChEBI" id="CHEBI:57518"/>
        <dbReference type="ChEBI" id="CHEBI:64839"/>
    </reaction>
    <physiologicalReaction direction="left-to-right" evidence="10">
        <dbReference type="Rhea" id="RHEA:33188"/>
    </physiologicalReaction>
</comment>
<comment type="catalytic activity">
    <reaction evidence="3">
        <text>1-(9Z-octadecenoyl)-sn-glycero-3-phosphate + hexadecanoyl-CoA = 1-(9Z)-octadecenoyl-2-hexadecanoyl-sn-glycero-3-phosphate + CoA</text>
        <dbReference type="Rhea" id="RHEA:37143"/>
        <dbReference type="ChEBI" id="CHEBI:57287"/>
        <dbReference type="ChEBI" id="CHEBI:57379"/>
        <dbReference type="ChEBI" id="CHEBI:74544"/>
        <dbReference type="ChEBI" id="CHEBI:74551"/>
    </reaction>
    <physiologicalReaction direction="left-to-right" evidence="3">
        <dbReference type="Rhea" id="RHEA:37144"/>
    </physiologicalReaction>
</comment>
<keyword evidence="24" id="KW-1185">Reference proteome</keyword>
<comment type="catalytic activity">
    <reaction evidence="15">
        <text>pentadecanoyl-CoA + 1-(9Z-octadecenoyl)-sn-glycero-3-phosphate = 1-(9Z)-octadecenoyl-2-pentadecanoyl-sn-glycero-3-phosphate + CoA</text>
        <dbReference type="Rhea" id="RHEA:37175"/>
        <dbReference type="ChEBI" id="CHEBI:57287"/>
        <dbReference type="ChEBI" id="CHEBI:74309"/>
        <dbReference type="ChEBI" id="CHEBI:74544"/>
        <dbReference type="ChEBI" id="CHEBI:74578"/>
    </reaction>
    <physiologicalReaction direction="left-to-right" evidence="15">
        <dbReference type="Rhea" id="RHEA:37176"/>
    </physiologicalReaction>
</comment>
<evidence type="ECO:0000256" key="9">
    <source>
        <dbReference type="ARBA" id="ARBA00023315"/>
    </source>
</evidence>
<feature type="region of interest" description="Disordered" evidence="20">
    <location>
        <begin position="197"/>
        <end position="237"/>
    </location>
</feature>
<evidence type="ECO:0000256" key="18">
    <source>
        <dbReference type="ARBA" id="ARBA00049561"/>
    </source>
</evidence>
<evidence type="ECO:0000256" key="17">
    <source>
        <dbReference type="ARBA" id="ARBA00049491"/>
    </source>
</evidence>
<comment type="catalytic activity">
    <reaction evidence="13">
        <text>1-(9Z,12Z,15Z)-octadecatrienoyl-sn-glycero-3-phosphate + (9Z)-octadecenoyl-CoA = 1-(9Z,12Z,15Z)-octadecatrienoyl-2-(9Z)-octadecenoyl-sn-glycero-3-phosphate + CoA</text>
        <dbReference type="Rhea" id="RHEA:37139"/>
        <dbReference type="ChEBI" id="CHEBI:57287"/>
        <dbReference type="ChEBI" id="CHEBI:57387"/>
        <dbReference type="ChEBI" id="CHEBI:74549"/>
        <dbReference type="ChEBI" id="CHEBI:74550"/>
    </reaction>
    <physiologicalReaction direction="left-to-right" evidence="13">
        <dbReference type="Rhea" id="RHEA:37140"/>
    </physiologicalReaction>
</comment>
<comment type="catalytic activity">
    <reaction evidence="18">
        <text>1-(9Z-octadecenoyl)-sn-glycero-3-phosphate + (9Z)-octadecenoyl-CoA = 1,2-di-(9Z-octadecenoyl)-sn-glycero-3-phosphate + CoA</text>
        <dbReference type="Rhea" id="RHEA:37131"/>
        <dbReference type="ChEBI" id="CHEBI:57287"/>
        <dbReference type="ChEBI" id="CHEBI:57387"/>
        <dbReference type="ChEBI" id="CHEBI:74544"/>
        <dbReference type="ChEBI" id="CHEBI:74546"/>
    </reaction>
    <physiologicalReaction direction="left-to-right" evidence="18">
        <dbReference type="Rhea" id="RHEA:37132"/>
    </physiologicalReaction>
</comment>
<keyword evidence="9 19" id="KW-0012">Acyltransferase</keyword>
<comment type="pathway">
    <text evidence="6">Phospholipid metabolism; CDP-diacylglycerol biosynthesis; CDP-diacylglycerol from sn-glycerol 3-phosphate: step 2/3.</text>
</comment>
<evidence type="ECO:0000256" key="3">
    <source>
        <dbReference type="ARBA" id="ARBA00000816"/>
    </source>
</evidence>
<dbReference type="CDD" id="cd07989">
    <property type="entry name" value="LPLAT_AGPAT-like"/>
    <property type="match status" value="1"/>
</dbReference>
<comment type="catalytic activity">
    <reaction evidence="16">
        <text>1-(9Z-octadecenoyl)-sn-glycero-3-phosphate + (9Z,12Z)-octadecadienoyl-CoA = 1-(9Z)-octadecenoyl-2-(9Z,12Z)-octadecadienoyl-sn-glycero-3-phosphate + CoA</text>
        <dbReference type="Rhea" id="RHEA:37159"/>
        <dbReference type="ChEBI" id="CHEBI:57287"/>
        <dbReference type="ChEBI" id="CHEBI:57383"/>
        <dbReference type="ChEBI" id="CHEBI:74544"/>
        <dbReference type="ChEBI" id="CHEBI:74563"/>
    </reaction>
    <physiologicalReaction direction="left-to-right" evidence="16">
        <dbReference type="Rhea" id="RHEA:37160"/>
    </physiologicalReaction>
</comment>
<feature type="transmembrane region" description="Helical" evidence="21">
    <location>
        <begin position="121"/>
        <end position="139"/>
    </location>
</feature>
<organism evidence="23 24">
    <name type="scientific">Takifugu flavidus</name>
    <name type="common">sansaifugu</name>
    <dbReference type="NCBI Taxonomy" id="433684"/>
    <lineage>
        <taxon>Eukaryota</taxon>
        <taxon>Metazoa</taxon>
        <taxon>Chordata</taxon>
        <taxon>Craniata</taxon>
        <taxon>Vertebrata</taxon>
        <taxon>Euteleostomi</taxon>
        <taxon>Actinopterygii</taxon>
        <taxon>Neopterygii</taxon>
        <taxon>Teleostei</taxon>
        <taxon>Neoteleostei</taxon>
        <taxon>Acanthomorphata</taxon>
        <taxon>Eupercaria</taxon>
        <taxon>Tetraodontiformes</taxon>
        <taxon>Tetradontoidea</taxon>
        <taxon>Tetraodontidae</taxon>
        <taxon>Takifugu</taxon>
    </lineage>
</organism>
<evidence type="ECO:0000256" key="19">
    <source>
        <dbReference type="RuleBase" id="RU361267"/>
    </source>
</evidence>
<dbReference type="NCBIfam" id="TIGR00530">
    <property type="entry name" value="AGP_acyltrn"/>
    <property type="match status" value="1"/>
</dbReference>
<evidence type="ECO:0000259" key="22">
    <source>
        <dbReference type="SMART" id="SM00563"/>
    </source>
</evidence>
<dbReference type="PANTHER" id="PTHR10434">
    <property type="entry name" value="1-ACYL-SN-GLYCEROL-3-PHOSPHATE ACYLTRANSFERASE"/>
    <property type="match status" value="1"/>
</dbReference>
<evidence type="ECO:0000256" key="7">
    <source>
        <dbReference type="ARBA" id="ARBA00008655"/>
    </source>
</evidence>
<evidence type="ECO:0000256" key="11">
    <source>
        <dbReference type="ARBA" id="ARBA00047814"/>
    </source>
</evidence>
<evidence type="ECO:0000256" key="12">
    <source>
        <dbReference type="ARBA" id="ARBA00048105"/>
    </source>
</evidence>
<evidence type="ECO:0000256" key="14">
    <source>
        <dbReference type="ARBA" id="ARBA00048956"/>
    </source>
</evidence>
<evidence type="ECO:0000256" key="1">
    <source>
        <dbReference type="ARBA" id="ARBA00000091"/>
    </source>
</evidence>
<keyword evidence="8 19" id="KW-0808">Transferase</keyword>
<feature type="transmembrane region" description="Helical" evidence="21">
    <location>
        <begin position="31"/>
        <end position="48"/>
    </location>
</feature>
<dbReference type="GO" id="GO:0005783">
    <property type="term" value="C:endoplasmic reticulum"/>
    <property type="evidence" value="ECO:0007669"/>
    <property type="project" value="TreeGrafter"/>
</dbReference>
<gene>
    <name evidence="23" type="ORF">D4764_20G0003760</name>
</gene>
<dbReference type="SUPFAM" id="SSF69593">
    <property type="entry name" value="Glycerol-3-phosphate (1)-acyltransferase"/>
    <property type="match status" value="1"/>
</dbReference>
<comment type="catalytic activity">
    <reaction evidence="1">
        <text>(11Z)-octadecenoyl-CoA + 1-(9Z-octadecenoyl)-sn-glycero-3-phosphate = 1-(9Z)-octadecenoyl-2-(11Z)-octadecenoyl-sn-glycero-3-phosphate + CoA</text>
        <dbReference type="Rhea" id="RHEA:37603"/>
        <dbReference type="ChEBI" id="CHEBI:57287"/>
        <dbReference type="ChEBI" id="CHEBI:74544"/>
        <dbReference type="ChEBI" id="CHEBI:75121"/>
        <dbReference type="ChEBI" id="CHEBI:75122"/>
    </reaction>
    <physiologicalReaction direction="left-to-right" evidence="1">
        <dbReference type="Rhea" id="RHEA:37604"/>
    </physiologicalReaction>
</comment>
<comment type="catalytic activity">
    <reaction evidence="11">
        <text>1-tetradecanoyl-sn-glycerol 3-phosphate + (9Z)-octadecenoyl-CoA = 1-tetradecanoyl-2-(9Z)-octadecenoyl-sn-glycero-3-phosphate + CoA</text>
        <dbReference type="Rhea" id="RHEA:37187"/>
        <dbReference type="ChEBI" id="CHEBI:57287"/>
        <dbReference type="ChEBI" id="CHEBI:57387"/>
        <dbReference type="ChEBI" id="CHEBI:72683"/>
        <dbReference type="ChEBI" id="CHEBI:74586"/>
    </reaction>
    <physiologicalReaction direction="left-to-right" evidence="11">
        <dbReference type="Rhea" id="RHEA:37188"/>
    </physiologicalReaction>
</comment>
<comment type="catalytic activity">
    <reaction evidence="17">
        <text>1-eicosanoyl-sn-glycero-3-phosphate + (9Z)-octadecenoyl-CoA = 1-eicosanoyl-2-(9Z)-octadecenoyl-sn-glycero-3-phosphate + CoA</text>
        <dbReference type="Rhea" id="RHEA:37183"/>
        <dbReference type="ChEBI" id="CHEBI:57287"/>
        <dbReference type="ChEBI" id="CHEBI:57387"/>
        <dbReference type="ChEBI" id="CHEBI:74583"/>
        <dbReference type="ChEBI" id="CHEBI:74584"/>
    </reaction>
    <physiologicalReaction direction="left-to-right" evidence="17">
        <dbReference type="Rhea" id="RHEA:37184"/>
    </physiologicalReaction>
</comment>
<accession>A0A5C6NFN8</accession>
<evidence type="ECO:0000256" key="6">
    <source>
        <dbReference type="ARBA" id="ARBA00004728"/>
    </source>
</evidence>
<keyword evidence="21" id="KW-0472">Membrane</keyword>
<evidence type="ECO:0000313" key="23">
    <source>
        <dbReference type="EMBL" id="TWW66344.1"/>
    </source>
</evidence>
<comment type="domain">
    <text evidence="19">The HXXXXD motif is essential for acyltransferase activity and may constitute the binding site for the phosphate moiety of the glycerol-3-phosphate.</text>
</comment>
<keyword evidence="19" id="KW-0594">Phospholipid biosynthesis</keyword>
<sequence length="322" mass="36416">MDVLWMIALLAIPFLMFASSTFVFYFKKFFYVAWMMLLAVVAIPLCILKSGGRDIENMRVIRFLVRHVKYLLGLRFEVSGWEHLQTEGPYVVISNHQSSLDVLGLMEILPDRCSAIAKKELIYAGTVGLICWLGGIVFINRKKTSDAKGVMADTAKVMLNEQIRLWVFPEGTRNQNGDLLPFKKGAFHLAVQAQLQRKPSRSTSQMAWKRDSPQGEPHLARPVGGLLRGRPGESSPRLSSQLQRKMVHVPIIPVVFSSYGNFYLQKEKQFKSGTIRLKILPKIETKGMTPDDVTSLCEKSFRLMRSAFLDISGTRSNGPLRH</sequence>
<evidence type="ECO:0000256" key="4">
    <source>
        <dbReference type="ARBA" id="ARBA00001783"/>
    </source>
</evidence>
<name>A0A5C6NFN8_9TELE</name>
<comment type="similarity">
    <text evidence="7 19">Belongs to the 1-acyl-sn-glycerol-3-phosphate acyltransferase family.</text>
</comment>
<dbReference type="EMBL" id="RHFK02000013">
    <property type="protein sequence ID" value="TWW66344.1"/>
    <property type="molecule type" value="Genomic_DNA"/>
</dbReference>
<feature type="compositionally biased region" description="Polar residues" evidence="20">
    <location>
        <begin position="197"/>
        <end position="206"/>
    </location>
</feature>
<evidence type="ECO:0000256" key="10">
    <source>
        <dbReference type="ARBA" id="ARBA00047525"/>
    </source>
</evidence>
<dbReference type="AlphaFoldDB" id="A0A5C6NFN8"/>
<protein>
    <recommendedName>
        <fullName evidence="19">1-acyl-sn-glycerol-3-phosphate acyltransferase</fullName>
        <ecNumber evidence="19">2.3.1.51</ecNumber>
    </recommendedName>
</protein>
<evidence type="ECO:0000256" key="2">
    <source>
        <dbReference type="ARBA" id="ARBA00000300"/>
    </source>
</evidence>
<comment type="catalytic activity">
    <reaction evidence="12">
        <text>1-(6Z,9Z,12Z-octadecatrienoyl)-sn-glycero-3-phosphate + (9Z)-octadecenoyl-CoA = (6Z,9Z,12Z)-octadecatrienoyl-2-(9Z)-octadecenoyl-sn-glycero-3-phosphate + CoA</text>
        <dbReference type="Rhea" id="RHEA:37179"/>
        <dbReference type="ChEBI" id="CHEBI:57287"/>
        <dbReference type="ChEBI" id="CHEBI:57387"/>
        <dbReference type="ChEBI" id="CHEBI:74581"/>
        <dbReference type="ChEBI" id="CHEBI:74582"/>
    </reaction>
    <physiologicalReaction direction="left-to-right" evidence="12">
        <dbReference type="Rhea" id="RHEA:37180"/>
    </physiologicalReaction>
</comment>
<dbReference type="InterPro" id="IPR002123">
    <property type="entry name" value="Plipid/glycerol_acylTrfase"/>
</dbReference>
<dbReference type="Pfam" id="PF01553">
    <property type="entry name" value="Acyltransferase"/>
    <property type="match status" value="1"/>
</dbReference>
<evidence type="ECO:0000256" key="5">
    <source>
        <dbReference type="ARBA" id="ARBA00004086"/>
    </source>
</evidence>
<evidence type="ECO:0000256" key="16">
    <source>
        <dbReference type="ARBA" id="ARBA00049345"/>
    </source>
</evidence>
<evidence type="ECO:0000256" key="15">
    <source>
        <dbReference type="ARBA" id="ARBA00048973"/>
    </source>
</evidence>
<feature type="transmembrane region" description="Helical" evidence="21">
    <location>
        <begin position="7"/>
        <end position="25"/>
    </location>
</feature>
<comment type="function">
    <text evidence="5">Converts 1-acyl-sn-glycerol-3-phosphate (lysophosphatidic acid or LPA) into 1,2-diacyl-sn-glycerol-3-phosphate (phosphatidic acid or PA) by incorporating an acyl moiety at the sn-2 position of the glycerol backbone.</text>
</comment>
<keyword evidence="19" id="KW-0444">Lipid biosynthesis</keyword>
<comment type="catalytic activity">
    <reaction evidence="2">
        <text>a 1-acyl-sn-glycero-3-phosphate + an acyl-CoA = a 1,2-diacyl-sn-glycero-3-phosphate + CoA</text>
        <dbReference type="Rhea" id="RHEA:19709"/>
        <dbReference type="ChEBI" id="CHEBI:57287"/>
        <dbReference type="ChEBI" id="CHEBI:57970"/>
        <dbReference type="ChEBI" id="CHEBI:58342"/>
        <dbReference type="ChEBI" id="CHEBI:58608"/>
        <dbReference type="EC" id="2.3.1.51"/>
    </reaction>
    <physiologicalReaction direction="left-to-right" evidence="2">
        <dbReference type="Rhea" id="RHEA:19710"/>
    </physiologicalReaction>
</comment>
<comment type="catalytic activity">
    <reaction evidence="14">
        <text>heptadecanoyl-CoA + 1-(9Z-octadecenoyl)-sn-glycero-3-phosphate = 1-(9Z)-octadecenoyl-2-heptadecanoyl-sn-glycero-3-phosphate + CoA</text>
        <dbReference type="Rhea" id="RHEA:37155"/>
        <dbReference type="ChEBI" id="CHEBI:57287"/>
        <dbReference type="ChEBI" id="CHEBI:74307"/>
        <dbReference type="ChEBI" id="CHEBI:74544"/>
        <dbReference type="ChEBI" id="CHEBI:74558"/>
    </reaction>
    <physiologicalReaction direction="left-to-right" evidence="14">
        <dbReference type="Rhea" id="RHEA:37156"/>
    </physiologicalReaction>
</comment>
<dbReference type="GO" id="GO:0006654">
    <property type="term" value="P:phosphatidic acid biosynthetic process"/>
    <property type="evidence" value="ECO:0007669"/>
    <property type="project" value="TreeGrafter"/>
</dbReference>
<dbReference type="InterPro" id="IPR004552">
    <property type="entry name" value="AGP_acyltrans"/>
</dbReference>
<comment type="catalytic activity">
    <reaction evidence="4">
        <text>1-(9Z-octadecenoyl)-sn-glycero-3-phosphate + tetradecanoyl-CoA = 1-(9Z)-octadecenoyl-2-tetradecanoyl-sn-glycero-3-phosphate + CoA</text>
        <dbReference type="Rhea" id="RHEA:37171"/>
        <dbReference type="ChEBI" id="CHEBI:57287"/>
        <dbReference type="ChEBI" id="CHEBI:57385"/>
        <dbReference type="ChEBI" id="CHEBI:74544"/>
        <dbReference type="ChEBI" id="CHEBI:74579"/>
    </reaction>
    <physiologicalReaction direction="left-to-right" evidence="4">
        <dbReference type="Rhea" id="RHEA:37172"/>
    </physiologicalReaction>
</comment>
<dbReference type="SMART" id="SM00563">
    <property type="entry name" value="PlsC"/>
    <property type="match status" value="1"/>
</dbReference>
<keyword evidence="19" id="KW-0443">Lipid metabolism</keyword>